<reference evidence="1 2" key="1">
    <citation type="journal article" date="2016" name="Int. J. Syst. Evol. Microbiol.">
        <title>Dermabacter jinjuensis sp. nov., a novel species of the genus Dermabacter isolated from a clinical specimen.</title>
        <authorList>
            <person name="Park Y.K."/>
            <person name="Lee K.M."/>
            <person name="Lee W.K."/>
            <person name="Cho M.J."/>
            <person name="Lee H.S."/>
            <person name="Cho Y.G."/>
            <person name="Lee Y.C."/>
            <person name="Lee W.K."/>
            <person name="Seong W.K."/>
            <person name="Hwang K.J."/>
        </authorList>
    </citation>
    <scope>NUCLEOTIDE SEQUENCE [LARGE SCALE GENOMIC DNA]</scope>
    <source>
        <strain evidence="1 2">32T</strain>
    </source>
</reference>
<name>A0ABN5DQ51_9MICO</name>
<sequence>MTIFTAPWAGSPIERYEYWVRKGLENIERLEVLTSFLVHTKTGQLFDTSIAKFEGEDPYTVDLAFAKDHKKLLLELFLEKQVYKDRAATLVVRFKRDTDEFTYTYVDNFGGDEEPVGARELLDLAEELNKQ</sequence>
<evidence type="ECO:0000313" key="2">
    <source>
        <dbReference type="Proteomes" id="UP000815698"/>
    </source>
</evidence>
<proteinExistence type="predicted"/>
<keyword evidence="2" id="KW-1185">Reference proteome</keyword>
<evidence type="ECO:0000313" key="1">
    <source>
        <dbReference type="EMBL" id="ATH97485.1"/>
    </source>
</evidence>
<dbReference type="EMBL" id="CP023482">
    <property type="protein sequence ID" value="ATH97485.1"/>
    <property type="molecule type" value="Genomic_DNA"/>
</dbReference>
<organism evidence="1 2">
    <name type="scientific">Dermabacter jinjuensis</name>
    <dbReference type="NCBI Taxonomy" id="1667168"/>
    <lineage>
        <taxon>Bacteria</taxon>
        <taxon>Bacillati</taxon>
        <taxon>Actinomycetota</taxon>
        <taxon>Actinomycetes</taxon>
        <taxon>Micrococcales</taxon>
        <taxon>Dermabacteraceae</taxon>
        <taxon>Dermabacter</taxon>
    </lineage>
</organism>
<dbReference type="Proteomes" id="UP000815698">
    <property type="component" value="Chromosome"/>
</dbReference>
<gene>
    <name evidence="1" type="ORF">COP05_10750</name>
</gene>
<accession>A0ABN5DQ51</accession>
<protein>
    <submittedName>
        <fullName evidence="1">Uncharacterized protein</fullName>
    </submittedName>
</protein>
<dbReference type="RefSeq" id="WP_096883492.1">
    <property type="nucleotide sequence ID" value="NZ_CP023482.1"/>
</dbReference>